<reference evidence="8 9" key="1">
    <citation type="journal article" date="2023" name="Commun. Biol.">
        <title>Genome analysis of Parmales, the sister group of diatoms, reveals the evolutionary specialization of diatoms from phago-mixotrophs to photoautotrophs.</title>
        <authorList>
            <person name="Ban H."/>
            <person name="Sato S."/>
            <person name="Yoshikawa S."/>
            <person name="Yamada K."/>
            <person name="Nakamura Y."/>
            <person name="Ichinomiya M."/>
            <person name="Sato N."/>
            <person name="Blanc-Mathieu R."/>
            <person name="Endo H."/>
            <person name="Kuwata A."/>
            <person name="Ogata H."/>
        </authorList>
    </citation>
    <scope>NUCLEOTIDE SEQUENCE [LARGE SCALE GENOMIC DNA]</scope>
</reference>
<evidence type="ECO:0000256" key="4">
    <source>
        <dbReference type="ARBA" id="ARBA00023136"/>
    </source>
</evidence>
<evidence type="ECO:0000256" key="2">
    <source>
        <dbReference type="ARBA" id="ARBA00022692"/>
    </source>
</evidence>
<feature type="transmembrane region" description="Helical" evidence="6">
    <location>
        <begin position="186"/>
        <end position="207"/>
    </location>
</feature>
<evidence type="ECO:0000256" key="3">
    <source>
        <dbReference type="ARBA" id="ARBA00022989"/>
    </source>
</evidence>
<feature type="non-terminal residue" evidence="8">
    <location>
        <position position="439"/>
    </location>
</feature>
<dbReference type="InterPro" id="IPR051843">
    <property type="entry name" value="CPA1_transporter"/>
</dbReference>
<feature type="transmembrane region" description="Helical" evidence="6">
    <location>
        <begin position="38"/>
        <end position="59"/>
    </location>
</feature>
<name>A0ABQ6NAG2_9STRA</name>
<dbReference type="PANTHER" id="PTHR31102:SF1">
    <property type="entry name" value="CATION_H+ EXCHANGER DOMAIN-CONTAINING PROTEIN"/>
    <property type="match status" value="1"/>
</dbReference>
<keyword evidence="2 6" id="KW-0812">Transmembrane</keyword>
<evidence type="ECO:0000256" key="5">
    <source>
        <dbReference type="SAM" id="MobiDB-lite"/>
    </source>
</evidence>
<keyword evidence="3 6" id="KW-1133">Transmembrane helix</keyword>
<evidence type="ECO:0000313" key="9">
    <source>
        <dbReference type="Proteomes" id="UP001165060"/>
    </source>
</evidence>
<feature type="domain" description="Cation/H+ exchanger transmembrane" evidence="7">
    <location>
        <begin position="83"/>
        <end position="436"/>
    </location>
</feature>
<keyword evidence="9" id="KW-1185">Reference proteome</keyword>
<comment type="subcellular location">
    <subcellularLocation>
        <location evidence="1">Membrane</location>
        <topology evidence="1">Multi-pass membrane protein</topology>
    </subcellularLocation>
</comment>
<feature type="transmembrane region" description="Helical" evidence="6">
    <location>
        <begin position="291"/>
        <end position="308"/>
    </location>
</feature>
<evidence type="ECO:0000259" key="7">
    <source>
        <dbReference type="Pfam" id="PF00999"/>
    </source>
</evidence>
<dbReference type="InterPro" id="IPR006153">
    <property type="entry name" value="Cation/H_exchanger_TM"/>
</dbReference>
<dbReference type="Pfam" id="PF00999">
    <property type="entry name" value="Na_H_Exchanger"/>
    <property type="match status" value="1"/>
</dbReference>
<accession>A0ABQ6NAG2</accession>
<feature type="transmembrane region" description="Helical" evidence="6">
    <location>
        <begin position="219"/>
        <end position="249"/>
    </location>
</feature>
<feature type="transmembrane region" description="Helical" evidence="6">
    <location>
        <begin position="125"/>
        <end position="144"/>
    </location>
</feature>
<dbReference type="EMBL" id="BRYB01006606">
    <property type="protein sequence ID" value="GMI52971.1"/>
    <property type="molecule type" value="Genomic_DNA"/>
</dbReference>
<dbReference type="InterPro" id="IPR038770">
    <property type="entry name" value="Na+/solute_symporter_sf"/>
</dbReference>
<comment type="caution">
    <text evidence="8">The sequence shown here is derived from an EMBL/GenBank/DDBJ whole genome shotgun (WGS) entry which is preliminary data.</text>
</comment>
<feature type="transmembrane region" description="Helical" evidence="6">
    <location>
        <begin position="98"/>
        <end position="119"/>
    </location>
</feature>
<evidence type="ECO:0000256" key="6">
    <source>
        <dbReference type="SAM" id="Phobius"/>
    </source>
</evidence>
<feature type="transmembrane region" description="Helical" evidence="6">
    <location>
        <begin position="392"/>
        <end position="415"/>
    </location>
</feature>
<protein>
    <recommendedName>
        <fullName evidence="7">Cation/H+ exchanger transmembrane domain-containing protein</fullName>
    </recommendedName>
</protein>
<organism evidence="8 9">
    <name type="scientific">Tetraparma gracilis</name>
    <dbReference type="NCBI Taxonomy" id="2962635"/>
    <lineage>
        <taxon>Eukaryota</taxon>
        <taxon>Sar</taxon>
        <taxon>Stramenopiles</taxon>
        <taxon>Ochrophyta</taxon>
        <taxon>Bolidophyceae</taxon>
        <taxon>Parmales</taxon>
        <taxon>Triparmaceae</taxon>
        <taxon>Tetraparma</taxon>
    </lineage>
</organism>
<feature type="transmembrane region" description="Helical" evidence="6">
    <location>
        <begin position="71"/>
        <end position="91"/>
    </location>
</feature>
<dbReference type="Gene3D" id="1.20.1530.20">
    <property type="match status" value="1"/>
</dbReference>
<evidence type="ECO:0000256" key="1">
    <source>
        <dbReference type="ARBA" id="ARBA00004141"/>
    </source>
</evidence>
<proteinExistence type="predicted"/>
<keyword evidence="4 6" id="KW-0472">Membrane</keyword>
<feature type="region of interest" description="Disordered" evidence="5">
    <location>
        <begin position="1"/>
        <end position="27"/>
    </location>
</feature>
<feature type="transmembrane region" description="Helical" evidence="6">
    <location>
        <begin position="156"/>
        <end position="180"/>
    </location>
</feature>
<gene>
    <name evidence="8" type="ORF">TeGR_g10612</name>
</gene>
<evidence type="ECO:0000313" key="8">
    <source>
        <dbReference type="EMBL" id="GMI52971.1"/>
    </source>
</evidence>
<feature type="transmembrane region" description="Helical" evidence="6">
    <location>
        <begin position="362"/>
        <end position="380"/>
    </location>
</feature>
<sequence length="439" mass="47152">MIISAESAAPPSDLSASESARSRPPPLLPPEPAKPHRVLALFNLSVPENIPLLLFPILFIPSLLLSVPTCYFMSAFSLTCILLSAHLAGYLFSRFLRLPALIGQLLTGILFAALLPAFTALPPPFFTIPLKTLSLAVLLIRAGLCIKLPTVRPHLSLAVALSFVPFLVEAVAVCGVSVVLLLTFPAAALLACLVGDVSPAVTTPILIELKAKYQRYEAVNTLCTVLLTSSNVNSVVAIHAFYIVFAITFNTGSPWVRVAIGIAEVVIGAGSGFFLGRLLRYVLTRPSPHPPSNLLSTSLLIMFCYILAAFGKLYNLSGGGALATLTFAVGFVNPKHCHTPPIAALPSRNGIDTDMISDNCRFLWVNMLETVLFSLLGTTIDFRTFSTSTFLYGLVIISCGVVARFASSFLCSHFFSRPRLHPKISAFVAIAWLPKATVQ</sequence>
<dbReference type="PANTHER" id="PTHR31102">
    <property type="match status" value="1"/>
</dbReference>
<feature type="transmembrane region" description="Helical" evidence="6">
    <location>
        <begin position="255"/>
        <end position="279"/>
    </location>
</feature>
<dbReference type="Proteomes" id="UP001165060">
    <property type="component" value="Unassembled WGS sequence"/>
</dbReference>
<feature type="transmembrane region" description="Helical" evidence="6">
    <location>
        <begin position="314"/>
        <end position="332"/>
    </location>
</feature>